<evidence type="ECO:0000313" key="3">
    <source>
        <dbReference type="EMBL" id="MBO8450425.1"/>
    </source>
</evidence>
<dbReference type="PRINTS" id="PR00625">
    <property type="entry name" value="JDOMAIN"/>
</dbReference>
<comment type="caution">
    <text evidence="3">The sequence shown here is derived from an EMBL/GenBank/DDBJ whole genome shotgun (WGS) entry which is preliminary data.</text>
</comment>
<sequence>MTGDYYEILGVPKEADEETIKKAYRKKAFQYHPDRNPGNREAEEMFKKVGEAYSVLGNPEKRAAYDRGESMYGQDEGFGTEYGYGPWSYGPSDYDRAGENGSGYGNYGWSWFGPFGFGYYGSGNRRTDESGRTRRTYTFKEGLQMLIRNVLGLLLSLVLFRYAIFFGIFGLVLCLALFGSSLSNVVTAVAVMWRSRRNKDGGDSGA</sequence>
<dbReference type="SUPFAM" id="SSF46565">
    <property type="entry name" value="Chaperone J-domain"/>
    <property type="match status" value="1"/>
</dbReference>
<reference evidence="3" key="1">
    <citation type="submission" date="2020-10" db="EMBL/GenBank/DDBJ databases">
        <authorList>
            <person name="Gilroy R."/>
        </authorList>
    </citation>
    <scope>NUCLEOTIDE SEQUENCE</scope>
    <source>
        <strain evidence="3">B3-4054</strain>
    </source>
</reference>
<evidence type="ECO:0000313" key="4">
    <source>
        <dbReference type="Proteomes" id="UP000823616"/>
    </source>
</evidence>
<accession>A0A9D9EPP1</accession>
<proteinExistence type="predicted"/>
<dbReference type="GO" id="GO:0051087">
    <property type="term" value="F:protein-folding chaperone binding"/>
    <property type="evidence" value="ECO:0007669"/>
    <property type="project" value="TreeGrafter"/>
</dbReference>
<gene>
    <name evidence="3" type="ORF">IAA96_04890</name>
</gene>
<organism evidence="3 4">
    <name type="scientific">Candidatus Avitreponema avistercoris</name>
    <dbReference type="NCBI Taxonomy" id="2840705"/>
    <lineage>
        <taxon>Bacteria</taxon>
        <taxon>Pseudomonadati</taxon>
        <taxon>Spirochaetota</taxon>
        <taxon>Spirochaetia</taxon>
        <taxon>Spirochaetales</taxon>
        <taxon>Candidatus Avitreponema</taxon>
    </lineage>
</organism>
<keyword evidence="1" id="KW-0812">Transmembrane</keyword>
<keyword evidence="1" id="KW-1133">Transmembrane helix</keyword>
<protein>
    <submittedName>
        <fullName evidence="3">DnaJ domain-containing protein</fullName>
    </submittedName>
</protein>
<dbReference type="PANTHER" id="PTHR43948">
    <property type="entry name" value="DNAJ HOMOLOG SUBFAMILY B"/>
    <property type="match status" value="1"/>
</dbReference>
<evidence type="ECO:0000256" key="1">
    <source>
        <dbReference type="SAM" id="Phobius"/>
    </source>
</evidence>
<dbReference type="InterPro" id="IPR036869">
    <property type="entry name" value="J_dom_sf"/>
</dbReference>
<dbReference type="Proteomes" id="UP000823616">
    <property type="component" value="Unassembled WGS sequence"/>
</dbReference>
<feature type="transmembrane region" description="Helical" evidence="1">
    <location>
        <begin position="145"/>
        <end position="164"/>
    </location>
</feature>
<dbReference type="Gene3D" id="1.10.287.110">
    <property type="entry name" value="DnaJ domain"/>
    <property type="match status" value="1"/>
</dbReference>
<feature type="transmembrane region" description="Helical" evidence="1">
    <location>
        <begin position="170"/>
        <end position="193"/>
    </location>
</feature>
<dbReference type="PROSITE" id="PS00636">
    <property type="entry name" value="DNAJ_1"/>
    <property type="match status" value="1"/>
</dbReference>
<dbReference type="GO" id="GO:0005737">
    <property type="term" value="C:cytoplasm"/>
    <property type="evidence" value="ECO:0007669"/>
    <property type="project" value="TreeGrafter"/>
</dbReference>
<feature type="domain" description="J" evidence="2">
    <location>
        <begin position="4"/>
        <end position="69"/>
    </location>
</feature>
<dbReference type="Pfam" id="PF00226">
    <property type="entry name" value="DnaJ"/>
    <property type="match status" value="1"/>
</dbReference>
<dbReference type="GO" id="GO:0044183">
    <property type="term" value="F:protein folding chaperone"/>
    <property type="evidence" value="ECO:0007669"/>
    <property type="project" value="TreeGrafter"/>
</dbReference>
<dbReference type="AlphaFoldDB" id="A0A9D9EPP1"/>
<dbReference type="PROSITE" id="PS50076">
    <property type="entry name" value="DNAJ_2"/>
    <property type="match status" value="1"/>
</dbReference>
<evidence type="ECO:0000259" key="2">
    <source>
        <dbReference type="PROSITE" id="PS50076"/>
    </source>
</evidence>
<dbReference type="PANTHER" id="PTHR43948:SF10">
    <property type="entry name" value="MRJ, ISOFORM E"/>
    <property type="match status" value="1"/>
</dbReference>
<keyword evidence="1" id="KW-0472">Membrane</keyword>
<dbReference type="SMART" id="SM00271">
    <property type="entry name" value="DnaJ"/>
    <property type="match status" value="1"/>
</dbReference>
<dbReference type="CDD" id="cd06257">
    <property type="entry name" value="DnaJ"/>
    <property type="match status" value="1"/>
</dbReference>
<dbReference type="GO" id="GO:0051082">
    <property type="term" value="F:unfolded protein binding"/>
    <property type="evidence" value="ECO:0007669"/>
    <property type="project" value="TreeGrafter"/>
</dbReference>
<dbReference type="InterPro" id="IPR018253">
    <property type="entry name" value="DnaJ_domain_CS"/>
</dbReference>
<reference evidence="3" key="2">
    <citation type="journal article" date="2021" name="PeerJ">
        <title>Extensive microbial diversity within the chicken gut microbiome revealed by metagenomics and culture.</title>
        <authorList>
            <person name="Gilroy R."/>
            <person name="Ravi A."/>
            <person name="Getino M."/>
            <person name="Pursley I."/>
            <person name="Horton D.L."/>
            <person name="Alikhan N.F."/>
            <person name="Baker D."/>
            <person name="Gharbi K."/>
            <person name="Hall N."/>
            <person name="Watson M."/>
            <person name="Adriaenssens E.M."/>
            <person name="Foster-Nyarko E."/>
            <person name="Jarju S."/>
            <person name="Secka A."/>
            <person name="Antonio M."/>
            <person name="Oren A."/>
            <person name="Chaudhuri R.R."/>
            <person name="La Ragione R."/>
            <person name="Hildebrand F."/>
            <person name="Pallen M.J."/>
        </authorList>
    </citation>
    <scope>NUCLEOTIDE SEQUENCE</scope>
    <source>
        <strain evidence="3">B3-4054</strain>
    </source>
</reference>
<dbReference type="EMBL" id="JADIMS010000083">
    <property type="protein sequence ID" value="MBO8450425.1"/>
    <property type="molecule type" value="Genomic_DNA"/>
</dbReference>
<name>A0A9D9EPP1_9SPIR</name>
<dbReference type="InterPro" id="IPR001623">
    <property type="entry name" value="DnaJ_domain"/>
</dbReference>